<dbReference type="InterPro" id="IPR025332">
    <property type="entry name" value="DUF4238"/>
</dbReference>
<dbReference type="RefSeq" id="WP_129172216.1">
    <property type="nucleotide sequence ID" value="NZ_JACCBI010000001.1"/>
</dbReference>
<dbReference type="Proteomes" id="UP000292686">
    <property type="component" value="Unassembled WGS sequence"/>
</dbReference>
<protein>
    <submittedName>
        <fullName evidence="1">DUF4238 domain-containing protein</fullName>
    </submittedName>
</protein>
<dbReference type="EMBL" id="SDPM01000001">
    <property type="protein sequence ID" value="RXZ87952.1"/>
    <property type="molecule type" value="Genomic_DNA"/>
</dbReference>
<proteinExistence type="predicted"/>
<dbReference type="AlphaFoldDB" id="A0A4Q2MD23"/>
<reference evidence="1 2" key="1">
    <citation type="submission" date="2019-01" db="EMBL/GenBank/DDBJ databases">
        <title>Agromyces.</title>
        <authorList>
            <person name="Li J."/>
        </authorList>
    </citation>
    <scope>NUCLEOTIDE SEQUENCE [LARGE SCALE GENOMIC DNA]</scope>
    <source>
        <strain evidence="1 2">DSM 23870</strain>
    </source>
</reference>
<keyword evidence="2" id="KW-1185">Reference proteome</keyword>
<dbReference type="Pfam" id="PF14022">
    <property type="entry name" value="DUF4238"/>
    <property type="match status" value="1"/>
</dbReference>
<name>A0A4Q2MD23_9MICO</name>
<dbReference type="OrthoDB" id="580988at2"/>
<gene>
    <name evidence="1" type="ORF">ESP50_01785</name>
</gene>
<evidence type="ECO:0000313" key="2">
    <source>
        <dbReference type="Proteomes" id="UP000292686"/>
    </source>
</evidence>
<accession>A0A4Q2MD23</accession>
<evidence type="ECO:0000313" key="1">
    <source>
        <dbReference type="EMBL" id="RXZ87952.1"/>
    </source>
</evidence>
<comment type="caution">
    <text evidence="1">The sequence shown here is derived from an EMBL/GenBank/DDBJ whole genome shotgun (WGS) entry which is preliminary data.</text>
</comment>
<organism evidence="1 2">
    <name type="scientific">Agromyces atrinae</name>
    <dbReference type="NCBI Taxonomy" id="592376"/>
    <lineage>
        <taxon>Bacteria</taxon>
        <taxon>Bacillati</taxon>
        <taxon>Actinomycetota</taxon>
        <taxon>Actinomycetes</taxon>
        <taxon>Micrococcales</taxon>
        <taxon>Microbacteriaceae</taxon>
        <taxon>Agromyces</taxon>
    </lineage>
</organism>
<sequence>MPAPKRHHFVPQMLLRNFAAADGNLLVFGIDRDVVYRSRTLSIGQVKGGHNRVLPDGTVDREFLERWMSSLEGAAAAEIAALAASKELTINVEDYPSLPWLASLQHNRSRALMGYLKSRLEAESTVGSDLEIQTAILDVTARGVLGAWESSKDEYASPQDRWDPMVAVLSNMRWDVLRYRKPRLVVSDGFAAQYGIAPQYSDAYSRTLKNWSKHGVGVPQYQAESFTIPLTPNLALHLHHGSERKYLAAQSVNQRTVYAARSFVAMPSDWALPNDALGDLDTWMDTQRLVRSVIAKNA</sequence>